<dbReference type="InterPro" id="IPR036259">
    <property type="entry name" value="MFS_trans_sf"/>
</dbReference>
<feature type="transmembrane region" description="Helical" evidence="7">
    <location>
        <begin position="83"/>
        <end position="101"/>
    </location>
</feature>
<feature type="transmembrane region" description="Helical" evidence="7">
    <location>
        <begin position="262"/>
        <end position="281"/>
    </location>
</feature>
<dbReference type="IntAct" id="Q55937">
    <property type="interactions" value="1"/>
</dbReference>
<feature type="transmembrane region" description="Helical" evidence="7">
    <location>
        <begin position="172"/>
        <end position="190"/>
    </location>
</feature>
<dbReference type="GO" id="GO:0005886">
    <property type="term" value="C:plasma membrane"/>
    <property type="evidence" value="ECO:0000318"/>
    <property type="project" value="GO_Central"/>
</dbReference>
<evidence type="ECO:0000313" key="8">
    <source>
        <dbReference type="EMBL" id="BAA10702.1"/>
    </source>
</evidence>
<dbReference type="PANTHER" id="PTHR43266">
    <property type="entry name" value="MACROLIDE-EFFLUX PROTEIN"/>
    <property type="match status" value="1"/>
</dbReference>
<feature type="transmembrane region" description="Helical" evidence="7">
    <location>
        <begin position="380"/>
        <end position="397"/>
    </location>
</feature>
<keyword evidence="4 7" id="KW-0812">Transmembrane</keyword>
<dbReference type="Pfam" id="PF05977">
    <property type="entry name" value="MFS_3"/>
    <property type="match status" value="1"/>
</dbReference>
<dbReference type="PaxDb" id="1148-1001821"/>
<keyword evidence="2" id="KW-0813">Transport</keyword>
<dbReference type="AlphaFoldDB" id="Q55937"/>
<dbReference type="PANTHER" id="PTHR43266:SF2">
    <property type="entry name" value="MAJOR FACILITATOR SUPERFAMILY (MFS) PROFILE DOMAIN-CONTAINING PROTEIN"/>
    <property type="match status" value="1"/>
</dbReference>
<dbReference type="Proteomes" id="UP000001425">
    <property type="component" value="Chromosome"/>
</dbReference>
<dbReference type="PIR" id="S77010">
    <property type="entry name" value="S77010"/>
</dbReference>
<dbReference type="InterPro" id="IPR010290">
    <property type="entry name" value="TM_effector"/>
</dbReference>
<evidence type="ECO:0000256" key="1">
    <source>
        <dbReference type="ARBA" id="ARBA00004651"/>
    </source>
</evidence>
<name>Q55937_SYNY3</name>
<feature type="transmembrane region" description="Helical" evidence="7">
    <location>
        <begin position="290"/>
        <end position="310"/>
    </location>
</feature>
<dbReference type="TCDB" id="2.A.1.31.2">
    <property type="family name" value="the major facilitator superfamily (mfs)"/>
</dbReference>
<dbReference type="EMBL" id="BA000022">
    <property type="protein sequence ID" value="BAA10702.1"/>
    <property type="molecule type" value="Genomic_DNA"/>
</dbReference>
<reference evidence="8 9" key="2">
    <citation type="journal article" date="1996" name="DNA Res.">
        <title>Sequence analysis of the genome of the unicellular cyanobacterium Synechocystis sp. strain PCC6803. II. Sequence determination of the entire genome and assignment of potential protein-coding regions.</title>
        <authorList>
            <person name="Kaneko T."/>
            <person name="Sato S."/>
            <person name="Kotani H."/>
            <person name="Tanaka A."/>
            <person name="Asamizu E."/>
            <person name="Nakamura Y."/>
            <person name="Miyajima N."/>
            <person name="Hirosawa M."/>
            <person name="Sugiura M."/>
            <person name="Sasamoto S."/>
            <person name="Kimura T."/>
            <person name="Hosouchi T."/>
            <person name="Matsuno A."/>
            <person name="Muraki A."/>
            <person name="Nakazaki N."/>
            <person name="Naruo K."/>
            <person name="Okumura S."/>
            <person name="Shimpo S."/>
            <person name="Takeuchi C."/>
            <person name="Wada T."/>
            <person name="Watanabe A."/>
            <person name="Yamada M."/>
            <person name="Yasuda M."/>
            <person name="Tabata S."/>
        </authorList>
    </citation>
    <scope>NUCLEOTIDE SEQUENCE [LARGE SCALE GENOMIC DNA]</scope>
    <source>
        <strain evidence="9">ATCC 27184 / PCC 6803 / Kazusa</strain>
    </source>
</reference>
<dbReference type="eggNOG" id="COG2814">
    <property type="taxonomic scope" value="Bacteria"/>
</dbReference>
<evidence type="ECO:0000256" key="5">
    <source>
        <dbReference type="ARBA" id="ARBA00022989"/>
    </source>
</evidence>
<evidence type="ECO:0000256" key="2">
    <source>
        <dbReference type="ARBA" id="ARBA00022448"/>
    </source>
</evidence>
<dbReference type="FunCoup" id="Q55937">
    <property type="interactions" value="134"/>
</dbReference>
<dbReference type="PhylomeDB" id="Q55937"/>
<feature type="transmembrane region" description="Helical" evidence="7">
    <location>
        <begin position="141"/>
        <end position="166"/>
    </location>
</feature>
<dbReference type="STRING" id="1148.gene:10500206"/>
<protein>
    <submittedName>
        <fullName evidence="8">Nickel resistance</fullName>
    </submittedName>
</protein>
<proteinExistence type="predicted"/>
<evidence type="ECO:0000256" key="6">
    <source>
        <dbReference type="ARBA" id="ARBA00023136"/>
    </source>
</evidence>
<dbReference type="KEGG" id="syn:slr0796"/>
<dbReference type="NCBIfam" id="TIGR00900">
    <property type="entry name" value="2A0121"/>
    <property type="match status" value="1"/>
</dbReference>
<dbReference type="SUPFAM" id="SSF103473">
    <property type="entry name" value="MFS general substrate transporter"/>
    <property type="match status" value="1"/>
</dbReference>
<dbReference type="EnsemblBacteria" id="BAA10702">
    <property type="protein sequence ID" value="BAA10702"/>
    <property type="gene ID" value="BAA10702"/>
</dbReference>
<organism evidence="8 9">
    <name type="scientific">Synechocystis sp. (strain ATCC 27184 / PCC 6803 / Kazusa)</name>
    <dbReference type="NCBI Taxonomy" id="1111708"/>
    <lineage>
        <taxon>Bacteria</taxon>
        <taxon>Bacillati</taxon>
        <taxon>Cyanobacteriota</taxon>
        <taxon>Cyanophyceae</taxon>
        <taxon>Synechococcales</taxon>
        <taxon>Merismopediaceae</taxon>
        <taxon>Synechocystis</taxon>
    </lineage>
</organism>
<keyword evidence="5 7" id="KW-1133">Transmembrane helix</keyword>
<gene>
    <name evidence="8" type="primary">nreB</name>
</gene>
<accession>Q55937</accession>
<reference evidence="8 9" key="1">
    <citation type="journal article" date="1995" name="DNA Res.">
        <title>Sequence analysis of the genome of the unicellular cyanobacterium Synechocystis sp. strain PCC6803. I. Sequence features in the 1 Mb region from map positions 64% to 92% of the genome.</title>
        <authorList>
            <person name="Kaneko T."/>
            <person name="Tanaka A."/>
            <person name="Sato S."/>
            <person name="Kotani H."/>
            <person name="Sazuka T."/>
            <person name="Miyajima N."/>
            <person name="Sugiura M."/>
            <person name="Tabata S."/>
        </authorList>
    </citation>
    <scope>NUCLEOTIDE SEQUENCE [LARGE SCALE GENOMIC DNA]</scope>
    <source>
        <strain evidence="9">ATCC 27184 / PCC 6803 / Kazusa</strain>
    </source>
</reference>
<comment type="subcellular location">
    <subcellularLocation>
        <location evidence="1">Cell membrane</location>
        <topology evidence="1">Multi-pass membrane protein</topology>
    </subcellularLocation>
</comment>
<keyword evidence="3" id="KW-1003">Cell membrane</keyword>
<evidence type="ECO:0000256" key="7">
    <source>
        <dbReference type="SAM" id="Phobius"/>
    </source>
</evidence>
<feature type="transmembrane region" description="Helical" evidence="7">
    <location>
        <begin position="20"/>
        <end position="42"/>
    </location>
</feature>
<feature type="transmembrane region" description="Helical" evidence="7">
    <location>
        <begin position="48"/>
        <end position="71"/>
    </location>
</feature>
<evidence type="ECO:0000256" key="3">
    <source>
        <dbReference type="ARBA" id="ARBA00022475"/>
    </source>
</evidence>
<dbReference type="InParanoid" id="Q55937"/>
<sequence length="445" mass="48355">MGKLPPIFHCLRNRLFAQLYLAQAISLLGDALTWVGLALLAFELAGQGAGLILAGALTLRVTVFVLLSPIAGAIADRYDRKQMMVITHLARLGIVCLFPGVTQAWQIYGLVLGLNVFNAFFTPTYTATIPLVTKEDEYPQAIALSSATYQLLGVLGPGLAGSLAAWVGTKTIFWGDALTFLMAAGLIFTLPGKLLANSTAQPVRNLAQIRRDIGTGTQCLFGDRLIRYALAMQLVVSLAGAGILVNTVGYVQGILNLGKLEYGWLMAAFGLGATVASLGLGNTQQQRKRIYLTTIGAVVMSLAILPVSMVNLQGLLLLWAGAGIGQTLVNVPTQTLIADRVAKELQGRVYGANFAWSHLWWAFSYPLAGWLGSHFAQNSFFYLGILALSLFALFYLLRPSTPMEPGFWHEHSHHHDSEHSHFHPATTVLNFSHNHLHFHFYKASP</sequence>
<evidence type="ECO:0000256" key="4">
    <source>
        <dbReference type="ARBA" id="ARBA00022692"/>
    </source>
</evidence>
<dbReference type="InterPro" id="IPR004751">
    <property type="entry name" value="Drug_antiport"/>
</dbReference>
<dbReference type="Gene3D" id="1.20.1250.20">
    <property type="entry name" value="MFS general substrate transporter like domains"/>
    <property type="match status" value="1"/>
</dbReference>
<dbReference type="GO" id="GO:0045332">
    <property type="term" value="P:phospholipid translocation"/>
    <property type="evidence" value="ECO:0000318"/>
    <property type="project" value="GO_Central"/>
</dbReference>
<dbReference type="CDD" id="cd06173">
    <property type="entry name" value="MFS_MefA_like"/>
    <property type="match status" value="1"/>
</dbReference>
<feature type="transmembrane region" description="Helical" evidence="7">
    <location>
        <begin position="228"/>
        <end position="250"/>
    </location>
</feature>
<keyword evidence="9" id="KW-1185">Reference proteome</keyword>
<keyword evidence="6 7" id="KW-0472">Membrane</keyword>
<evidence type="ECO:0000313" key="9">
    <source>
        <dbReference type="Proteomes" id="UP000001425"/>
    </source>
</evidence>
<feature type="transmembrane region" description="Helical" evidence="7">
    <location>
        <begin position="107"/>
        <end position="129"/>
    </location>
</feature>